<gene>
    <name evidence="3" type="ORF">V8G57_08725</name>
</gene>
<evidence type="ECO:0008006" key="5">
    <source>
        <dbReference type="Google" id="ProtNLM"/>
    </source>
</evidence>
<keyword evidence="2" id="KW-0812">Transmembrane</keyword>
<dbReference type="RefSeq" id="WP_342829021.1">
    <property type="nucleotide sequence ID" value="NZ_JBANDC010000005.1"/>
</dbReference>
<accession>A0ABU9PU04</accession>
<proteinExistence type="predicted"/>
<feature type="transmembrane region" description="Helical" evidence="2">
    <location>
        <begin position="29"/>
        <end position="48"/>
    </location>
</feature>
<evidence type="ECO:0000256" key="2">
    <source>
        <dbReference type="SAM" id="Phobius"/>
    </source>
</evidence>
<evidence type="ECO:0000313" key="3">
    <source>
        <dbReference type="EMBL" id="MEM4987467.1"/>
    </source>
</evidence>
<sequence>MSDVRQRVKLRTADDSPVLDFVSPQTHSGIPLMLLGILMAGVLAFLGLRHWQQADVPGAATLEPPAKILAVKNAEAEGKIQLQPIAAAADQASGGRTDEPVASGRLPARDDKGKAGSKTLPKQRRPLPHPPSRMLAASVNKPVSQVMPEAMVARSEQPDPGQQRIVMHEVTLTRHVRLTAGTLN</sequence>
<evidence type="ECO:0000313" key="4">
    <source>
        <dbReference type="Proteomes" id="UP001495910"/>
    </source>
</evidence>
<keyword evidence="2" id="KW-1133">Transmembrane helix</keyword>
<feature type="region of interest" description="Disordered" evidence="1">
    <location>
        <begin position="87"/>
        <end position="135"/>
    </location>
</feature>
<evidence type="ECO:0000256" key="1">
    <source>
        <dbReference type="SAM" id="MobiDB-lite"/>
    </source>
</evidence>
<dbReference type="EMBL" id="JBANDC010000005">
    <property type="protein sequence ID" value="MEM4987467.1"/>
    <property type="molecule type" value="Genomic_DNA"/>
</dbReference>
<reference evidence="3 4" key="1">
    <citation type="submission" date="2024-02" db="EMBL/GenBank/DDBJ databases">
        <title>Draft genome sequence of Collimonas sp. strain H4R21, an effective mineral-weathering bacterial strain isolated from the beech rhizosphere.</title>
        <authorList>
            <person name="Morin E."/>
            <person name="Uroz S."/>
            <person name="Leveau J.H.J."/>
            <person name="Kumar R."/>
            <person name="Rey M.W."/>
            <person name="Pham J."/>
        </authorList>
    </citation>
    <scope>NUCLEOTIDE SEQUENCE [LARGE SCALE GENOMIC DNA]</scope>
    <source>
        <strain evidence="3 4">H4R21</strain>
    </source>
</reference>
<dbReference type="Proteomes" id="UP001495910">
    <property type="component" value="Unassembled WGS sequence"/>
</dbReference>
<keyword evidence="2" id="KW-0472">Membrane</keyword>
<protein>
    <recommendedName>
        <fullName evidence="5">General secretion pathway protein B</fullName>
    </recommendedName>
</protein>
<name>A0ABU9PU04_9BURK</name>
<organism evidence="3 4">
    <name type="scientific">Collimonas rhizosphaerae</name>
    <dbReference type="NCBI Taxonomy" id="3126357"/>
    <lineage>
        <taxon>Bacteria</taxon>
        <taxon>Pseudomonadati</taxon>
        <taxon>Pseudomonadota</taxon>
        <taxon>Betaproteobacteria</taxon>
        <taxon>Burkholderiales</taxon>
        <taxon>Oxalobacteraceae</taxon>
        <taxon>Collimonas</taxon>
    </lineage>
</organism>
<keyword evidence="4" id="KW-1185">Reference proteome</keyword>
<comment type="caution">
    <text evidence="3">The sequence shown here is derived from an EMBL/GenBank/DDBJ whole genome shotgun (WGS) entry which is preliminary data.</text>
</comment>